<dbReference type="RefSeq" id="WP_166324572.1">
    <property type="nucleotide sequence ID" value="NZ_CP049916.1"/>
</dbReference>
<name>A0A6G8S4L0_9GAMM</name>
<dbReference type="EMBL" id="CP049916">
    <property type="protein sequence ID" value="QIO09085.1"/>
    <property type="molecule type" value="Genomic_DNA"/>
</dbReference>
<dbReference type="Gene3D" id="3.40.50.150">
    <property type="entry name" value="Vaccinia Virus protein VP39"/>
    <property type="match status" value="1"/>
</dbReference>
<accession>A0A6G8S4L0</accession>
<keyword evidence="4" id="KW-1185">Reference proteome</keyword>
<keyword evidence="1 3" id="KW-0808">Transferase</keyword>
<organism evidence="3 4">
    <name type="scientific">Acinetobacter lanii</name>
    <dbReference type="NCBI Taxonomy" id="2715163"/>
    <lineage>
        <taxon>Bacteria</taxon>
        <taxon>Pseudomonadati</taxon>
        <taxon>Pseudomonadota</taxon>
        <taxon>Gammaproteobacteria</taxon>
        <taxon>Moraxellales</taxon>
        <taxon>Moraxellaceae</taxon>
        <taxon>Acinetobacter</taxon>
    </lineage>
</organism>
<evidence type="ECO:0000256" key="1">
    <source>
        <dbReference type="ARBA" id="ARBA00022679"/>
    </source>
</evidence>
<dbReference type="AlphaFoldDB" id="A0A6G8S4L0"/>
<evidence type="ECO:0000259" key="2">
    <source>
        <dbReference type="Pfam" id="PF13649"/>
    </source>
</evidence>
<dbReference type="InterPro" id="IPR029063">
    <property type="entry name" value="SAM-dependent_MTases_sf"/>
</dbReference>
<evidence type="ECO:0000313" key="4">
    <source>
        <dbReference type="Proteomes" id="UP000501939"/>
    </source>
</evidence>
<feature type="domain" description="Methyltransferase" evidence="2">
    <location>
        <begin position="50"/>
        <end position="152"/>
    </location>
</feature>
<sequence>MAKDFNHPKVVESYDTHIRKLIPGYDLFHMQIQSILEIYIQSQQIASPRILVAGCGTGYELTYLTRLFPHATIVALDPSAQMIEYAQQRMSENGFQANLEWCMGDTQVLKGGDAAPHEKFDVVLSILVSHFIPMPAKQYFFQDLYDSLKSGGLCISVELAQLEQDMDQQVLRQMALHTGLAEAQADAMLNRLEDDFSLISIDQLKALYQDVGFQSVHRFAQVLQYYGSLGYK</sequence>
<proteinExistence type="predicted"/>
<keyword evidence="3" id="KW-0489">Methyltransferase</keyword>
<dbReference type="KEGG" id="alj:G8D99_08685"/>
<protein>
    <submittedName>
        <fullName evidence="3">Methyltransferase domain-containing protein</fullName>
    </submittedName>
</protein>
<dbReference type="CDD" id="cd02440">
    <property type="entry name" value="AdoMet_MTases"/>
    <property type="match status" value="1"/>
</dbReference>
<dbReference type="InterPro" id="IPR041698">
    <property type="entry name" value="Methyltransf_25"/>
</dbReference>
<evidence type="ECO:0000313" key="3">
    <source>
        <dbReference type="EMBL" id="QIO09085.1"/>
    </source>
</evidence>
<dbReference type="Pfam" id="PF13649">
    <property type="entry name" value="Methyltransf_25"/>
    <property type="match status" value="1"/>
</dbReference>
<dbReference type="Proteomes" id="UP000501939">
    <property type="component" value="Chromosome"/>
</dbReference>
<dbReference type="PANTHER" id="PTHR43861">
    <property type="entry name" value="TRANS-ACONITATE 2-METHYLTRANSFERASE-RELATED"/>
    <property type="match status" value="1"/>
</dbReference>
<dbReference type="SUPFAM" id="SSF53335">
    <property type="entry name" value="S-adenosyl-L-methionine-dependent methyltransferases"/>
    <property type="match status" value="1"/>
</dbReference>
<dbReference type="GO" id="GO:0032259">
    <property type="term" value="P:methylation"/>
    <property type="evidence" value="ECO:0007669"/>
    <property type="project" value="UniProtKB-KW"/>
</dbReference>
<dbReference type="GO" id="GO:0008168">
    <property type="term" value="F:methyltransferase activity"/>
    <property type="evidence" value="ECO:0007669"/>
    <property type="project" value="UniProtKB-KW"/>
</dbReference>
<reference evidence="3 4" key="1">
    <citation type="submission" date="2020-03" db="EMBL/GenBank/DDBJ databases">
        <authorList>
            <person name="Zhu W."/>
        </authorList>
    </citation>
    <scope>NUCLEOTIDE SEQUENCE [LARGE SCALE GENOMIC DNA]</scope>
    <source>
        <strain evidence="3 4">185</strain>
    </source>
</reference>
<gene>
    <name evidence="3" type="ORF">G8D99_08685</name>
</gene>